<comment type="caution">
    <text evidence="2">The sequence shown here is derived from an EMBL/GenBank/DDBJ whole genome shotgun (WGS) entry which is preliminary data.</text>
</comment>
<name>A0A4Z2G5Z6_9TELE</name>
<accession>A0A4Z2G5Z6</accession>
<evidence type="ECO:0000313" key="2">
    <source>
        <dbReference type="EMBL" id="TNN48671.1"/>
    </source>
</evidence>
<gene>
    <name evidence="2" type="ORF">EYF80_041128</name>
</gene>
<reference evidence="2 3" key="1">
    <citation type="submission" date="2019-03" db="EMBL/GenBank/DDBJ databases">
        <title>First draft genome of Liparis tanakae, snailfish: a comprehensive survey of snailfish specific genes.</title>
        <authorList>
            <person name="Kim W."/>
            <person name="Song I."/>
            <person name="Jeong J.-H."/>
            <person name="Kim D."/>
            <person name="Kim S."/>
            <person name="Ryu S."/>
            <person name="Song J.Y."/>
            <person name="Lee S.K."/>
        </authorList>
    </citation>
    <scope>NUCLEOTIDE SEQUENCE [LARGE SCALE GENOMIC DNA]</scope>
    <source>
        <tissue evidence="2">Muscle</tissue>
    </source>
</reference>
<keyword evidence="3" id="KW-1185">Reference proteome</keyword>
<dbReference type="Proteomes" id="UP000314294">
    <property type="component" value="Unassembled WGS sequence"/>
</dbReference>
<dbReference type="EMBL" id="SRLO01000686">
    <property type="protein sequence ID" value="TNN48671.1"/>
    <property type="molecule type" value="Genomic_DNA"/>
</dbReference>
<evidence type="ECO:0000313" key="3">
    <source>
        <dbReference type="Proteomes" id="UP000314294"/>
    </source>
</evidence>
<sequence length="90" mass="9359">MDGGRSGAGPDQTLKVGALRNFLSDAAAARREARDPVNASQKKKMKGLPPPWAHPHSCSSSRCALALASAREALWRTGGVSASGIKFLSA</sequence>
<dbReference type="AlphaFoldDB" id="A0A4Z2G5Z6"/>
<evidence type="ECO:0000256" key="1">
    <source>
        <dbReference type="SAM" id="MobiDB-lite"/>
    </source>
</evidence>
<proteinExistence type="predicted"/>
<organism evidence="2 3">
    <name type="scientific">Liparis tanakae</name>
    <name type="common">Tanaka's snailfish</name>
    <dbReference type="NCBI Taxonomy" id="230148"/>
    <lineage>
        <taxon>Eukaryota</taxon>
        <taxon>Metazoa</taxon>
        <taxon>Chordata</taxon>
        <taxon>Craniata</taxon>
        <taxon>Vertebrata</taxon>
        <taxon>Euteleostomi</taxon>
        <taxon>Actinopterygii</taxon>
        <taxon>Neopterygii</taxon>
        <taxon>Teleostei</taxon>
        <taxon>Neoteleostei</taxon>
        <taxon>Acanthomorphata</taxon>
        <taxon>Eupercaria</taxon>
        <taxon>Perciformes</taxon>
        <taxon>Cottioidei</taxon>
        <taxon>Cottales</taxon>
        <taxon>Liparidae</taxon>
        <taxon>Liparis</taxon>
    </lineage>
</organism>
<protein>
    <submittedName>
        <fullName evidence="2">Uncharacterized protein</fullName>
    </submittedName>
</protein>
<feature type="region of interest" description="Disordered" evidence="1">
    <location>
        <begin position="29"/>
        <end position="57"/>
    </location>
</feature>